<keyword evidence="3" id="KW-1185">Reference proteome</keyword>
<evidence type="ECO:0000313" key="2">
    <source>
        <dbReference type="EMBL" id="TWT34514.1"/>
    </source>
</evidence>
<dbReference type="InterPro" id="IPR021787">
    <property type="entry name" value="DUF3352"/>
</dbReference>
<reference evidence="2 3" key="1">
    <citation type="submission" date="2019-02" db="EMBL/GenBank/DDBJ databases">
        <title>Deep-cultivation of Planctomycetes and their phenomic and genomic characterization uncovers novel biology.</title>
        <authorList>
            <person name="Wiegand S."/>
            <person name="Jogler M."/>
            <person name="Boedeker C."/>
            <person name="Pinto D."/>
            <person name="Vollmers J."/>
            <person name="Rivas-Marin E."/>
            <person name="Kohn T."/>
            <person name="Peeters S.H."/>
            <person name="Heuer A."/>
            <person name="Rast P."/>
            <person name="Oberbeckmann S."/>
            <person name="Bunk B."/>
            <person name="Jeske O."/>
            <person name="Meyerdierks A."/>
            <person name="Storesund J.E."/>
            <person name="Kallscheuer N."/>
            <person name="Luecker S."/>
            <person name="Lage O.M."/>
            <person name="Pohl T."/>
            <person name="Merkel B.J."/>
            <person name="Hornburger P."/>
            <person name="Mueller R.-W."/>
            <person name="Bruemmer F."/>
            <person name="Labrenz M."/>
            <person name="Spormann A.M."/>
            <person name="Op Den Camp H."/>
            <person name="Overmann J."/>
            <person name="Amann R."/>
            <person name="Jetten M.S.M."/>
            <person name="Mascher T."/>
            <person name="Medema M.H."/>
            <person name="Devos D.P."/>
            <person name="Kaster A.-K."/>
            <person name="Ovreas L."/>
            <person name="Rohde M."/>
            <person name="Galperin M.Y."/>
            <person name="Jogler C."/>
        </authorList>
    </citation>
    <scope>NUCLEOTIDE SEQUENCE [LARGE SCALE GENOMIC DNA]</scope>
    <source>
        <strain evidence="2 3">Enr8</strain>
    </source>
</reference>
<evidence type="ECO:0008006" key="4">
    <source>
        <dbReference type="Google" id="ProtNLM"/>
    </source>
</evidence>
<feature type="chain" id="PRO_5023106322" description="DUF3352 domain-containing protein" evidence="1">
    <location>
        <begin position="25"/>
        <end position="602"/>
    </location>
</feature>
<accession>A0A5C5V7F3</accession>
<feature type="signal peptide" evidence="1">
    <location>
        <begin position="1"/>
        <end position="24"/>
    </location>
</feature>
<evidence type="ECO:0000256" key="1">
    <source>
        <dbReference type="SAM" id="SignalP"/>
    </source>
</evidence>
<sequence length="602" mass="66643" precursor="true">MRFLLACSVICAGWLISGASTVFAARPAASDILPDATVVYGRLSNIHEIREKFGETSIGKMMSDPQMQPFVASVWAAVTDSVAQLEDQVGISLDEVLSIPQGEVAFALMPQESGPLAFVLFIDLGDNPTAARKAMETLEELATGDGAALDSQTFKGTKLNIIDGRNGPLVYCEQDETLLLSNSTEALEDVIENWSGQRDNPLSQNQKFVTIMANSRGARDEPPQLVWFVDPIETMREAAAGGRGSGYMLAFLPVLGLDGVKAVGGSHVMATEDFDSVSHLHVMLERPRTGVLAMIAPQNAETTPEMWVPADVTSYMTVNWDVDKTYNALETLYDSIRGEGKLAEDIDRRINNQLKIDFKAEIVDNLDGRFTLMRWYEPPARINSQGMMVAAKVRDSAAARQTMEAIVANFFEGDLGLTVERHDAGAATYWTFIPPDRPLPDDMDEARRRRIERARRMRPEPTFGVMGEYIFVADRPSLIEQAIRTQATGERRLSDDLSYKLMLSKLQRQAGERNISAISFSKPEQTLRMWYELAEADSTREFLGELSEENPFLGNLKTQLEANPLPPFGVLSKYIAPGGGIWINDETGIHYIAFQLKRAEGL</sequence>
<dbReference type="Proteomes" id="UP000318878">
    <property type="component" value="Unassembled WGS sequence"/>
</dbReference>
<comment type="caution">
    <text evidence="2">The sequence shown here is derived from an EMBL/GenBank/DDBJ whole genome shotgun (WGS) entry which is preliminary data.</text>
</comment>
<dbReference type="AlphaFoldDB" id="A0A5C5V7F3"/>
<dbReference type="Pfam" id="PF11832">
    <property type="entry name" value="DUF3352"/>
    <property type="match status" value="1"/>
</dbReference>
<gene>
    <name evidence="2" type="ORF">Enr8_19230</name>
</gene>
<name>A0A5C5V7F3_9BACT</name>
<organism evidence="2 3">
    <name type="scientific">Blastopirellula retiformator</name>
    <dbReference type="NCBI Taxonomy" id="2527970"/>
    <lineage>
        <taxon>Bacteria</taxon>
        <taxon>Pseudomonadati</taxon>
        <taxon>Planctomycetota</taxon>
        <taxon>Planctomycetia</taxon>
        <taxon>Pirellulales</taxon>
        <taxon>Pirellulaceae</taxon>
        <taxon>Blastopirellula</taxon>
    </lineage>
</organism>
<keyword evidence="1" id="KW-0732">Signal</keyword>
<proteinExistence type="predicted"/>
<evidence type="ECO:0000313" key="3">
    <source>
        <dbReference type="Proteomes" id="UP000318878"/>
    </source>
</evidence>
<dbReference type="EMBL" id="SJPF01000002">
    <property type="protein sequence ID" value="TWT34514.1"/>
    <property type="molecule type" value="Genomic_DNA"/>
</dbReference>
<dbReference type="OrthoDB" id="253793at2"/>
<dbReference type="RefSeq" id="WP_146430819.1">
    <property type="nucleotide sequence ID" value="NZ_SJPF01000002.1"/>
</dbReference>
<protein>
    <recommendedName>
        <fullName evidence="4">DUF3352 domain-containing protein</fullName>
    </recommendedName>
</protein>